<evidence type="ECO:0000313" key="9">
    <source>
        <dbReference type="Proteomes" id="UP000220158"/>
    </source>
</evidence>
<dbReference type="SUPFAM" id="SSF55315">
    <property type="entry name" value="L30e-like"/>
    <property type="match status" value="1"/>
</dbReference>
<dbReference type="GeneID" id="39734767"/>
<dbReference type="SMART" id="SM00967">
    <property type="entry name" value="SpoU_sub_bind"/>
    <property type="match status" value="1"/>
</dbReference>
<evidence type="ECO:0000256" key="4">
    <source>
        <dbReference type="ARBA" id="ARBA00022946"/>
    </source>
</evidence>
<name>A0A1J1H1G2_PLARL</name>
<proteinExistence type="predicted"/>
<dbReference type="RefSeq" id="XP_028531676.1">
    <property type="nucleotide sequence ID" value="XM_028680151.1"/>
</dbReference>
<reference evidence="8 9" key="1">
    <citation type="submission" date="2015-04" db="EMBL/GenBank/DDBJ databases">
        <authorList>
            <consortium name="Pathogen Informatics"/>
        </authorList>
    </citation>
    <scope>NUCLEOTIDE SEQUENCE [LARGE SCALE GENOMIC DNA]</scope>
    <source>
        <strain evidence="8 9">SGS1</strain>
    </source>
</reference>
<dbReference type="InterPro" id="IPR013123">
    <property type="entry name" value="SpoU_subst-bd"/>
</dbReference>
<dbReference type="Pfam" id="PF08032">
    <property type="entry name" value="SpoU_sub_bind"/>
    <property type="match status" value="1"/>
</dbReference>
<evidence type="ECO:0000313" key="8">
    <source>
        <dbReference type="EMBL" id="CRG98667.1"/>
    </source>
</evidence>
<dbReference type="Gene3D" id="3.30.1330.30">
    <property type="match status" value="1"/>
</dbReference>
<sequence length="348" mass="41165">MKKTIKYFLFLFLISKRLKNLNFQQNSIKIKKNNFNKNLRNNYKLYTLNNKKNVSTNIKRNKFLVQNNVEDIDYIYGLNSVYSVLKKNERTIKSVIINKNIKLNRKIHKKTYKYIFDTIKERNIEIKLMDKNKMDELVGCFLHNDIIMQTSYRTMKNYKYFIENINKLMKCNLYLCLHNVYDNMNIGNICRSIFFFGGNIIFLKKKKKVNEKRNEIKIDTPILHSSVGSSEFLEFFHVNNMGNFISEMKKNGFKIYSTCCLKDDAMMNNYVDLKDVQIKNDEKILIILGNESKGLSDDILKNSDVCIYINNKHNRTNIDNNLVNENNNLILDSLNVSNVCSIVLHHFL</sequence>
<evidence type="ECO:0000256" key="3">
    <source>
        <dbReference type="ARBA" id="ARBA00022679"/>
    </source>
</evidence>
<dbReference type="OrthoDB" id="270651at2759"/>
<dbReference type="InterPro" id="IPR001537">
    <property type="entry name" value="SpoU_MeTrfase"/>
</dbReference>
<keyword evidence="2 8" id="KW-0489">Methyltransferase</keyword>
<dbReference type="PANTHER" id="PTHR46103">
    <property type="entry name" value="RRNA METHYLTRANSFERASE 1, MITOCHONDRIAL"/>
    <property type="match status" value="1"/>
</dbReference>
<dbReference type="KEGG" id="prel:PRELSG_0401700"/>
<dbReference type="InterPro" id="IPR029064">
    <property type="entry name" value="Ribosomal_eL30-like_sf"/>
</dbReference>
<keyword evidence="4" id="KW-0809">Transit peptide</keyword>
<dbReference type="SUPFAM" id="SSF75217">
    <property type="entry name" value="alpha/beta knot"/>
    <property type="match status" value="1"/>
</dbReference>
<dbReference type="InterPro" id="IPR029026">
    <property type="entry name" value="tRNA_m1G_MTases_N"/>
</dbReference>
<dbReference type="InterPro" id="IPR047182">
    <property type="entry name" value="MRM1"/>
</dbReference>
<dbReference type="GO" id="GO:0016435">
    <property type="term" value="F:rRNA (guanine) methyltransferase activity"/>
    <property type="evidence" value="ECO:0007669"/>
    <property type="project" value="TreeGrafter"/>
</dbReference>
<evidence type="ECO:0000256" key="6">
    <source>
        <dbReference type="ARBA" id="ARBA00034881"/>
    </source>
</evidence>
<dbReference type="EMBL" id="LN835299">
    <property type="protein sequence ID" value="CRG98667.1"/>
    <property type="molecule type" value="Genomic_DNA"/>
</dbReference>
<keyword evidence="5" id="KW-0496">Mitochondrion</keyword>
<dbReference type="Proteomes" id="UP000220158">
    <property type="component" value="Chromosome 4"/>
</dbReference>
<dbReference type="PANTHER" id="PTHR46103:SF1">
    <property type="entry name" value="RRNA METHYLTRANSFERASE 1, MITOCHONDRIAL"/>
    <property type="match status" value="1"/>
</dbReference>
<keyword evidence="9" id="KW-1185">Reference proteome</keyword>
<comment type="subcellular location">
    <subcellularLocation>
        <location evidence="1">Mitochondrion</location>
    </subcellularLocation>
</comment>
<keyword evidence="3 8" id="KW-0808">Transferase</keyword>
<feature type="domain" description="RNA 2-O ribose methyltransferase substrate binding" evidence="7">
    <location>
        <begin position="74"/>
        <end position="156"/>
    </location>
</feature>
<gene>
    <name evidence="8" type="ORF">PRELSG_0401700</name>
</gene>
<dbReference type="Pfam" id="PF00588">
    <property type="entry name" value="SpoU_methylase"/>
    <property type="match status" value="1"/>
</dbReference>
<dbReference type="InterPro" id="IPR029028">
    <property type="entry name" value="Alpha/beta_knot_MTases"/>
</dbReference>
<evidence type="ECO:0000256" key="1">
    <source>
        <dbReference type="ARBA" id="ARBA00004173"/>
    </source>
</evidence>
<dbReference type="AlphaFoldDB" id="A0A1J1H1G2"/>
<dbReference type="GO" id="GO:0005739">
    <property type="term" value="C:mitochondrion"/>
    <property type="evidence" value="ECO:0007669"/>
    <property type="project" value="UniProtKB-SubCell"/>
</dbReference>
<protein>
    <recommendedName>
        <fullName evidence="6">rRNA methyltransferase 1, mitochondrial</fullName>
    </recommendedName>
</protein>
<evidence type="ECO:0000259" key="7">
    <source>
        <dbReference type="SMART" id="SM00967"/>
    </source>
</evidence>
<organism evidence="8 9">
    <name type="scientific">Plasmodium relictum</name>
    <dbReference type="NCBI Taxonomy" id="85471"/>
    <lineage>
        <taxon>Eukaryota</taxon>
        <taxon>Sar</taxon>
        <taxon>Alveolata</taxon>
        <taxon>Apicomplexa</taxon>
        <taxon>Aconoidasida</taxon>
        <taxon>Haemosporida</taxon>
        <taxon>Plasmodiidae</taxon>
        <taxon>Plasmodium</taxon>
        <taxon>Plasmodium (Haemamoeba)</taxon>
    </lineage>
</organism>
<dbReference type="Gene3D" id="3.40.1280.10">
    <property type="match status" value="1"/>
</dbReference>
<accession>A0A1J1H1G2</accession>
<dbReference type="GO" id="GO:0003723">
    <property type="term" value="F:RNA binding"/>
    <property type="evidence" value="ECO:0007669"/>
    <property type="project" value="InterPro"/>
</dbReference>
<evidence type="ECO:0000256" key="5">
    <source>
        <dbReference type="ARBA" id="ARBA00023128"/>
    </source>
</evidence>
<dbReference type="VEuPathDB" id="PlasmoDB:PRELSG_0401700"/>
<dbReference type="OMA" id="LPEFRPN"/>
<evidence type="ECO:0000256" key="2">
    <source>
        <dbReference type="ARBA" id="ARBA00022603"/>
    </source>
</evidence>